<dbReference type="EC" id="1.18.1.-" evidence="7"/>
<keyword evidence="2" id="KW-0285">Flavoprotein</keyword>
<dbReference type="Pfam" id="PF07992">
    <property type="entry name" value="Pyr_redox_2"/>
    <property type="match status" value="1"/>
</dbReference>
<dbReference type="GO" id="GO:0005737">
    <property type="term" value="C:cytoplasm"/>
    <property type="evidence" value="ECO:0007669"/>
    <property type="project" value="TreeGrafter"/>
</dbReference>
<dbReference type="InterPro" id="IPR023753">
    <property type="entry name" value="FAD/NAD-binding_dom"/>
</dbReference>
<dbReference type="KEGG" id="gai:IMCC3135_09320"/>
<comment type="cofactor">
    <cofactor evidence="1">
        <name>FAD</name>
        <dbReference type="ChEBI" id="CHEBI:57692"/>
    </cofactor>
</comment>
<dbReference type="OrthoDB" id="9808980at2"/>
<keyword evidence="3" id="KW-0274">FAD</keyword>
<evidence type="ECO:0000256" key="2">
    <source>
        <dbReference type="ARBA" id="ARBA00022630"/>
    </source>
</evidence>
<evidence type="ECO:0000256" key="4">
    <source>
        <dbReference type="ARBA" id="ARBA00023002"/>
    </source>
</evidence>
<dbReference type="AlphaFoldDB" id="A0A2Z2NPV4"/>
<evidence type="ECO:0000259" key="6">
    <source>
        <dbReference type="Pfam" id="PF14759"/>
    </source>
</evidence>
<evidence type="ECO:0000256" key="1">
    <source>
        <dbReference type="ARBA" id="ARBA00001974"/>
    </source>
</evidence>
<dbReference type="PRINTS" id="PR00411">
    <property type="entry name" value="PNDRDTASEI"/>
</dbReference>
<dbReference type="EMBL" id="CP018632">
    <property type="protein sequence ID" value="ASJ71961.1"/>
    <property type="molecule type" value="Genomic_DNA"/>
</dbReference>
<keyword evidence="4 7" id="KW-0560">Oxidoreductase</keyword>
<dbReference type="SUPFAM" id="SSF51905">
    <property type="entry name" value="FAD/NAD(P)-binding domain"/>
    <property type="match status" value="2"/>
</dbReference>
<dbReference type="Gene3D" id="3.50.50.60">
    <property type="entry name" value="FAD/NAD(P)-binding domain"/>
    <property type="match status" value="2"/>
</dbReference>
<evidence type="ECO:0000259" key="5">
    <source>
        <dbReference type="Pfam" id="PF07992"/>
    </source>
</evidence>
<feature type="domain" description="Reductase C-terminal" evidence="6">
    <location>
        <begin position="318"/>
        <end position="405"/>
    </location>
</feature>
<organism evidence="7 8">
    <name type="scientific">Granulosicoccus antarcticus IMCC3135</name>
    <dbReference type="NCBI Taxonomy" id="1192854"/>
    <lineage>
        <taxon>Bacteria</taxon>
        <taxon>Pseudomonadati</taxon>
        <taxon>Pseudomonadota</taxon>
        <taxon>Gammaproteobacteria</taxon>
        <taxon>Chromatiales</taxon>
        <taxon>Granulosicoccaceae</taxon>
        <taxon>Granulosicoccus</taxon>
    </lineage>
</organism>
<proteinExistence type="predicted"/>
<keyword evidence="8" id="KW-1185">Reference proteome</keyword>
<feature type="domain" description="FAD/NAD(P)-binding" evidence="5">
    <location>
        <begin position="4"/>
        <end position="298"/>
    </location>
</feature>
<dbReference type="InterPro" id="IPR016156">
    <property type="entry name" value="FAD/NAD-linked_Rdtase_dimer_sf"/>
</dbReference>
<dbReference type="PRINTS" id="PR00368">
    <property type="entry name" value="FADPNR"/>
</dbReference>
<sequence>MTNRILIIGAGHAAIRAALAIREAGHEGPVTIIADEGSELPYERPPLSKWSDDAVTCALPIVPIEQLNAANVERIAGKVISLDTGNKQLVLSDGSQWAYSKLLLATGANARQLPPATNGDTAIHYLRDIADTVKLKQAASVARQAVIIGGGFIGLELAASLRAAGVAVHVVEAADRLLSRAVSMEVSRIVQQIHQRHEVQFSFDVAIEEIMSQPCTVKLSNGTTITTDMIIAGIGSLASTELAQQAGLAVSNGIVVDSHLRSSDPDIYAAGDCCAFPLYGPGGQATRLESWQAAGDQGEIAGHNMVAQTARSYIKSPWFWSEQYDHVLQVAGLPSTQMQLVQRSYDETHHITFGLNTDGTLGYACGIAPGLKIAKDIRLATKLIEKAVPISKDALCDPSIALKSLR</sequence>
<dbReference type="Proteomes" id="UP000250079">
    <property type="component" value="Chromosome"/>
</dbReference>
<dbReference type="InterPro" id="IPR028202">
    <property type="entry name" value="Reductase_C"/>
</dbReference>
<accession>A0A2Z2NPV4</accession>
<evidence type="ECO:0000313" key="8">
    <source>
        <dbReference type="Proteomes" id="UP000250079"/>
    </source>
</evidence>
<protein>
    <submittedName>
        <fullName evidence="7">Rhodocoxin reductase</fullName>
        <ecNumber evidence="7">1.18.1.-</ecNumber>
    </submittedName>
</protein>
<dbReference type="Gene3D" id="3.30.390.30">
    <property type="match status" value="1"/>
</dbReference>
<evidence type="ECO:0000256" key="3">
    <source>
        <dbReference type="ARBA" id="ARBA00022827"/>
    </source>
</evidence>
<evidence type="ECO:0000313" key="7">
    <source>
        <dbReference type="EMBL" id="ASJ71961.1"/>
    </source>
</evidence>
<dbReference type="Pfam" id="PF14759">
    <property type="entry name" value="Reductase_C"/>
    <property type="match status" value="1"/>
</dbReference>
<reference evidence="7 8" key="1">
    <citation type="submission" date="2016-12" db="EMBL/GenBank/DDBJ databases">
        <authorList>
            <person name="Song W.-J."/>
            <person name="Kurnit D.M."/>
        </authorList>
    </citation>
    <scope>NUCLEOTIDE SEQUENCE [LARGE SCALE GENOMIC DNA]</scope>
    <source>
        <strain evidence="7 8">IMCC3135</strain>
    </source>
</reference>
<dbReference type="InterPro" id="IPR036188">
    <property type="entry name" value="FAD/NAD-bd_sf"/>
</dbReference>
<gene>
    <name evidence="7" type="primary">thcD_1</name>
    <name evidence="7" type="ORF">IMCC3135_09320</name>
</gene>
<dbReference type="InterPro" id="IPR050446">
    <property type="entry name" value="FAD-oxidoreductase/Apoptosis"/>
</dbReference>
<dbReference type="GO" id="GO:0016651">
    <property type="term" value="F:oxidoreductase activity, acting on NAD(P)H"/>
    <property type="evidence" value="ECO:0007669"/>
    <property type="project" value="TreeGrafter"/>
</dbReference>
<dbReference type="PANTHER" id="PTHR43557">
    <property type="entry name" value="APOPTOSIS-INDUCING FACTOR 1"/>
    <property type="match status" value="1"/>
</dbReference>
<name>A0A2Z2NPV4_9GAMM</name>
<dbReference type="RefSeq" id="WP_088917331.1">
    <property type="nucleotide sequence ID" value="NZ_CP018632.1"/>
</dbReference>
<dbReference type="PANTHER" id="PTHR43557:SF2">
    <property type="entry name" value="RIESKE DOMAIN-CONTAINING PROTEIN-RELATED"/>
    <property type="match status" value="1"/>
</dbReference>
<dbReference type="SUPFAM" id="SSF55424">
    <property type="entry name" value="FAD/NAD-linked reductases, dimerisation (C-terminal) domain"/>
    <property type="match status" value="1"/>
</dbReference>